<keyword evidence="1" id="KW-0812">Transmembrane</keyword>
<evidence type="ECO:0008006" key="4">
    <source>
        <dbReference type="Google" id="ProtNLM"/>
    </source>
</evidence>
<proteinExistence type="predicted"/>
<dbReference type="KEGG" id="tva:4749491"/>
<keyword evidence="3" id="KW-1185">Reference proteome</keyword>
<dbReference type="InterPro" id="IPR053139">
    <property type="entry name" value="Surface_bspA-like"/>
</dbReference>
<dbReference type="Gene3D" id="3.80.10.10">
    <property type="entry name" value="Ribonuclease Inhibitor"/>
    <property type="match status" value="3"/>
</dbReference>
<dbReference type="Proteomes" id="UP000001542">
    <property type="component" value="Unassembled WGS sequence"/>
</dbReference>
<dbReference type="InterPro" id="IPR026906">
    <property type="entry name" value="LRR_5"/>
</dbReference>
<accession>A2FTH0</accession>
<gene>
    <name evidence="2" type="ORF">TVAG_176470</name>
</gene>
<dbReference type="SUPFAM" id="SSF52058">
    <property type="entry name" value="L domain-like"/>
    <property type="match status" value="1"/>
</dbReference>
<dbReference type="PANTHER" id="PTHR45661">
    <property type="entry name" value="SURFACE ANTIGEN"/>
    <property type="match status" value="1"/>
</dbReference>
<dbReference type="RefSeq" id="XP_001304718.1">
    <property type="nucleotide sequence ID" value="XM_001304717.1"/>
</dbReference>
<protein>
    <recommendedName>
        <fullName evidence="4">Surface antigen BspA-like</fullName>
    </recommendedName>
</protein>
<dbReference type="VEuPathDB" id="TrichDB:TVAGG3_0177280"/>
<organism evidence="2 3">
    <name type="scientific">Trichomonas vaginalis (strain ATCC PRA-98 / G3)</name>
    <dbReference type="NCBI Taxonomy" id="412133"/>
    <lineage>
        <taxon>Eukaryota</taxon>
        <taxon>Metamonada</taxon>
        <taxon>Parabasalia</taxon>
        <taxon>Trichomonadida</taxon>
        <taxon>Trichomonadidae</taxon>
        <taxon>Trichomonas</taxon>
    </lineage>
</organism>
<evidence type="ECO:0000313" key="3">
    <source>
        <dbReference type="Proteomes" id="UP000001542"/>
    </source>
</evidence>
<name>A2FTH0_TRIV3</name>
<dbReference type="EMBL" id="DS114010">
    <property type="protein sequence ID" value="EAX91788.1"/>
    <property type="molecule type" value="Genomic_DNA"/>
</dbReference>
<keyword evidence="1" id="KW-1133">Transmembrane helix</keyword>
<evidence type="ECO:0000256" key="1">
    <source>
        <dbReference type="SAM" id="Phobius"/>
    </source>
</evidence>
<dbReference type="SMR" id="A2FTH0"/>
<reference evidence="2" key="1">
    <citation type="submission" date="2006-10" db="EMBL/GenBank/DDBJ databases">
        <authorList>
            <person name="Amadeo P."/>
            <person name="Zhao Q."/>
            <person name="Wortman J."/>
            <person name="Fraser-Liggett C."/>
            <person name="Carlton J."/>
        </authorList>
    </citation>
    <scope>NUCLEOTIDE SEQUENCE</scope>
    <source>
        <strain evidence="2">G3</strain>
    </source>
</reference>
<sequence length="748" mass="85510">MVGCIYFIALRIADNYKVNAPYTFSLKEIGLDFMKMSIFGKDESSCELTELISERNIIGEDRILELPEKFIFNNAEIALTSIKKSALNKTAFIEIKFPSTITELQCFLGSNSFIRVSNISHIKIKTLITGVYSDSYKMEKIYLPQTLISIPPYAFYKCKLLKKVNFPNGVDMNNADHAFEYCTSLNTINLNEVNITKFSTNLFYYCTSLHSIEVNFSNIMLYCSCCLTKTQISNLKITNGAKLEKKAFYQMQTSTPIAEINSETLPESCFQDSLRLSSIVLLEGVTSIGSRCFSRTSLEYITIPSTLSYIGDEAFNFLTRLKNFNASHARIVDVGSKAFYRSGVRFVNLSSSLRVIGTSCFSSSQIEEFYFGPNLTLILDYAFSECRNLKFADLSRVKTGGMGSKLFYSCKSLANITFPNLNIDFGSSSLEDCTALESLYFFKNVTFYYQCCKGCTSLRDVQYEFCKGLRNEVFYGCINLERFGHHLQPGQKRKFELDLTNFSTYEFGTNSFYKLQYPKTIILGQYITIISMKCFSDMDNLEMIDMRTSNIIIITESAFYACPNLRRIYLSPVAKIIRAQSFYGAYDLHFFYCGNNNISVSHEAFSPGTSITFYSLNESVFFKGMRPNRTNICFAAEIGIPTPQPSAIPLPEGFTIKMYPKFVPRTPEYIYPAQTPNMNFREKKIFYPEQIFRREKVRYATKISLAFIAAFFIIIIGLYGFFLYKIIHNNDFYTADDNKGEENFQAFL</sequence>
<dbReference type="InParanoid" id="A2FTH0"/>
<dbReference type="InterPro" id="IPR032675">
    <property type="entry name" value="LRR_dom_sf"/>
</dbReference>
<dbReference type="Pfam" id="PF13306">
    <property type="entry name" value="LRR_5"/>
    <property type="match status" value="2"/>
</dbReference>
<dbReference type="VEuPathDB" id="TrichDB:TVAG_176470"/>
<reference evidence="2" key="2">
    <citation type="journal article" date="2007" name="Science">
        <title>Draft genome sequence of the sexually transmitted pathogen Trichomonas vaginalis.</title>
        <authorList>
            <person name="Carlton J.M."/>
            <person name="Hirt R.P."/>
            <person name="Silva J.C."/>
            <person name="Delcher A.L."/>
            <person name="Schatz M."/>
            <person name="Zhao Q."/>
            <person name="Wortman J.R."/>
            <person name="Bidwell S.L."/>
            <person name="Alsmark U.C.M."/>
            <person name="Besteiro S."/>
            <person name="Sicheritz-Ponten T."/>
            <person name="Noel C.J."/>
            <person name="Dacks J.B."/>
            <person name="Foster P.G."/>
            <person name="Simillion C."/>
            <person name="Van de Peer Y."/>
            <person name="Miranda-Saavedra D."/>
            <person name="Barton G.J."/>
            <person name="Westrop G.D."/>
            <person name="Mueller S."/>
            <person name="Dessi D."/>
            <person name="Fiori P.L."/>
            <person name="Ren Q."/>
            <person name="Paulsen I."/>
            <person name="Zhang H."/>
            <person name="Bastida-Corcuera F.D."/>
            <person name="Simoes-Barbosa A."/>
            <person name="Brown M.T."/>
            <person name="Hayes R.D."/>
            <person name="Mukherjee M."/>
            <person name="Okumura C.Y."/>
            <person name="Schneider R."/>
            <person name="Smith A.J."/>
            <person name="Vanacova S."/>
            <person name="Villalvazo M."/>
            <person name="Haas B.J."/>
            <person name="Pertea M."/>
            <person name="Feldblyum T.V."/>
            <person name="Utterback T.R."/>
            <person name="Shu C.L."/>
            <person name="Osoegawa K."/>
            <person name="de Jong P.J."/>
            <person name="Hrdy I."/>
            <person name="Horvathova L."/>
            <person name="Zubacova Z."/>
            <person name="Dolezal P."/>
            <person name="Malik S.B."/>
            <person name="Logsdon J.M. Jr."/>
            <person name="Henze K."/>
            <person name="Gupta A."/>
            <person name="Wang C.C."/>
            <person name="Dunne R.L."/>
            <person name="Upcroft J.A."/>
            <person name="Upcroft P."/>
            <person name="White O."/>
            <person name="Salzberg S.L."/>
            <person name="Tang P."/>
            <person name="Chiu C.-H."/>
            <person name="Lee Y.-S."/>
            <person name="Embley T.M."/>
            <person name="Coombs G.H."/>
            <person name="Mottram J.C."/>
            <person name="Tachezy J."/>
            <person name="Fraser-Liggett C.M."/>
            <person name="Johnson P.J."/>
        </authorList>
    </citation>
    <scope>NUCLEOTIDE SEQUENCE [LARGE SCALE GENOMIC DNA]</scope>
    <source>
        <strain evidence="2">G3</strain>
    </source>
</reference>
<dbReference type="OrthoDB" id="676979at2759"/>
<evidence type="ECO:0000313" key="2">
    <source>
        <dbReference type="EMBL" id="EAX91788.1"/>
    </source>
</evidence>
<keyword evidence="1" id="KW-0472">Membrane</keyword>
<dbReference type="PANTHER" id="PTHR45661:SF3">
    <property type="entry name" value="IG-LIKE DOMAIN-CONTAINING PROTEIN"/>
    <property type="match status" value="1"/>
</dbReference>
<feature type="transmembrane region" description="Helical" evidence="1">
    <location>
        <begin position="703"/>
        <end position="724"/>
    </location>
</feature>
<dbReference type="AlphaFoldDB" id="A2FTH0"/>